<evidence type="ECO:0000313" key="2">
    <source>
        <dbReference type="EMBL" id="TFD69804.1"/>
    </source>
</evidence>
<dbReference type="AlphaFoldDB" id="A0A4R9ATR7"/>
<keyword evidence="3" id="KW-1185">Reference proteome</keyword>
<dbReference type="SUPFAM" id="SSF53041">
    <property type="entry name" value="Resolvase-like"/>
    <property type="match status" value="1"/>
</dbReference>
<evidence type="ECO:0000313" key="3">
    <source>
        <dbReference type="Proteomes" id="UP000298154"/>
    </source>
</evidence>
<evidence type="ECO:0000259" key="1">
    <source>
        <dbReference type="PROSITE" id="PS51736"/>
    </source>
</evidence>
<dbReference type="InterPro" id="IPR036162">
    <property type="entry name" value="Resolvase-like_N_sf"/>
</dbReference>
<dbReference type="OrthoDB" id="128993at2"/>
<dbReference type="Gene3D" id="3.40.50.1390">
    <property type="entry name" value="Resolvase, N-terminal catalytic domain"/>
    <property type="match status" value="1"/>
</dbReference>
<reference evidence="2 3" key="1">
    <citation type="submission" date="2019-03" db="EMBL/GenBank/DDBJ databases">
        <title>Genomics of glacier-inhabiting Cryobacterium strains.</title>
        <authorList>
            <person name="Liu Q."/>
            <person name="Xin Y.-H."/>
        </authorList>
    </citation>
    <scope>NUCLEOTIDE SEQUENCE [LARGE SCALE GENOMIC DNA]</scope>
    <source>
        <strain evidence="2 3">Sr36</strain>
    </source>
</reference>
<name>A0A4R9ATR7_9MICO</name>
<feature type="domain" description="Resolvase/invertase-type recombinase catalytic" evidence="1">
    <location>
        <begin position="3"/>
        <end position="83"/>
    </location>
</feature>
<protein>
    <recommendedName>
        <fullName evidence="1">Resolvase/invertase-type recombinase catalytic domain-containing protein</fullName>
    </recommendedName>
</protein>
<proteinExistence type="predicted"/>
<dbReference type="EMBL" id="SOHK01000001">
    <property type="protein sequence ID" value="TFD69804.1"/>
    <property type="molecule type" value="Genomic_DNA"/>
</dbReference>
<dbReference type="Pfam" id="PF00239">
    <property type="entry name" value="Resolvase"/>
    <property type="match status" value="1"/>
</dbReference>
<gene>
    <name evidence="2" type="ORF">E3T47_00215</name>
</gene>
<dbReference type="Proteomes" id="UP000298154">
    <property type="component" value="Unassembled WGS sequence"/>
</dbReference>
<dbReference type="GO" id="GO:0003677">
    <property type="term" value="F:DNA binding"/>
    <property type="evidence" value="ECO:0007669"/>
    <property type="project" value="InterPro"/>
</dbReference>
<comment type="caution">
    <text evidence="2">The sequence shown here is derived from an EMBL/GenBank/DDBJ whole genome shotgun (WGS) entry which is preliminary data.</text>
</comment>
<accession>A0A4R9ATR7</accession>
<dbReference type="RefSeq" id="WP_134553660.1">
    <property type="nucleotide sequence ID" value="NZ_SOHK01000001.1"/>
</dbReference>
<dbReference type="InterPro" id="IPR006119">
    <property type="entry name" value="Resolv_N"/>
</dbReference>
<sequence>MTKLIGYARGSTCQQSTDRQQIHILAAGVRRDDLYVDHGISGAQQASRPYFARALDALEDGDELITLLPRLPQEPFCATDQPS</sequence>
<dbReference type="GO" id="GO:0000150">
    <property type="term" value="F:DNA strand exchange activity"/>
    <property type="evidence" value="ECO:0007669"/>
    <property type="project" value="InterPro"/>
</dbReference>
<organism evidence="2 3">
    <name type="scientific">Cryobacterium ruanii</name>
    <dbReference type="NCBI Taxonomy" id="1259197"/>
    <lineage>
        <taxon>Bacteria</taxon>
        <taxon>Bacillati</taxon>
        <taxon>Actinomycetota</taxon>
        <taxon>Actinomycetes</taxon>
        <taxon>Micrococcales</taxon>
        <taxon>Microbacteriaceae</taxon>
        <taxon>Cryobacterium</taxon>
    </lineage>
</organism>
<dbReference type="PROSITE" id="PS51736">
    <property type="entry name" value="RECOMBINASES_3"/>
    <property type="match status" value="1"/>
</dbReference>